<evidence type="ECO:0000313" key="7">
    <source>
        <dbReference type="EMBL" id="KZT59076.1"/>
    </source>
</evidence>
<reference evidence="7 8" key="1">
    <citation type="journal article" date="2016" name="Mol. Biol. Evol.">
        <title>Comparative Genomics of Early-Diverging Mushroom-Forming Fungi Provides Insights into the Origins of Lignocellulose Decay Capabilities.</title>
        <authorList>
            <person name="Nagy L.G."/>
            <person name="Riley R."/>
            <person name="Tritt A."/>
            <person name="Adam C."/>
            <person name="Daum C."/>
            <person name="Floudas D."/>
            <person name="Sun H."/>
            <person name="Yadav J.S."/>
            <person name="Pangilinan J."/>
            <person name="Larsson K.H."/>
            <person name="Matsuura K."/>
            <person name="Barry K."/>
            <person name="Labutti K."/>
            <person name="Kuo R."/>
            <person name="Ohm R.A."/>
            <person name="Bhattacharya S.S."/>
            <person name="Shirouzu T."/>
            <person name="Yoshinaga Y."/>
            <person name="Martin F.M."/>
            <person name="Grigoriev I.V."/>
            <person name="Hibbett D.S."/>
        </authorList>
    </citation>
    <scope>NUCLEOTIDE SEQUENCE [LARGE SCALE GENOMIC DNA]</scope>
    <source>
        <strain evidence="7 8">HHB12733</strain>
    </source>
</reference>
<dbReference type="FunFam" id="3.20.20.100:FF:000015">
    <property type="entry name" value="Oxidoreductase, aldo/keto reductase family"/>
    <property type="match status" value="1"/>
</dbReference>
<accession>A0A165HBA8</accession>
<dbReference type="SUPFAM" id="SSF51430">
    <property type="entry name" value="NAD(P)-linked oxidoreductase"/>
    <property type="match status" value="1"/>
</dbReference>
<dbReference type="InterPro" id="IPR018170">
    <property type="entry name" value="Aldo/ket_reductase_CS"/>
</dbReference>
<name>A0A165HBA8_9BASI</name>
<organism evidence="7 8">
    <name type="scientific">Calocera cornea HHB12733</name>
    <dbReference type="NCBI Taxonomy" id="1353952"/>
    <lineage>
        <taxon>Eukaryota</taxon>
        <taxon>Fungi</taxon>
        <taxon>Dikarya</taxon>
        <taxon>Basidiomycota</taxon>
        <taxon>Agaricomycotina</taxon>
        <taxon>Dacrymycetes</taxon>
        <taxon>Dacrymycetales</taxon>
        <taxon>Dacrymycetaceae</taxon>
        <taxon>Calocera</taxon>
    </lineage>
</organism>
<dbReference type="InterPro" id="IPR023210">
    <property type="entry name" value="NADP_OxRdtase_dom"/>
</dbReference>
<dbReference type="PROSITE" id="PS00798">
    <property type="entry name" value="ALDOKETO_REDUCTASE_1"/>
    <property type="match status" value="1"/>
</dbReference>
<dbReference type="STRING" id="1353952.A0A165HBA8"/>
<keyword evidence="8" id="KW-1185">Reference proteome</keyword>
<feature type="site" description="Lowers pKa of active site Tyr" evidence="5">
    <location>
        <position position="78"/>
    </location>
</feature>
<feature type="domain" description="NADP-dependent oxidoreductase" evidence="6">
    <location>
        <begin position="28"/>
        <end position="263"/>
    </location>
</feature>
<dbReference type="Gene3D" id="3.20.20.100">
    <property type="entry name" value="NADP-dependent oxidoreductase domain"/>
    <property type="match status" value="1"/>
</dbReference>
<dbReference type="AlphaFoldDB" id="A0A165HBA8"/>
<feature type="binding site" evidence="4">
    <location>
        <position position="111"/>
    </location>
    <ligand>
        <name>substrate</name>
    </ligand>
</feature>
<evidence type="ECO:0000256" key="5">
    <source>
        <dbReference type="PIRSR" id="PIRSR000097-3"/>
    </source>
</evidence>
<dbReference type="PIRSF" id="PIRSF000097">
    <property type="entry name" value="AKR"/>
    <property type="match status" value="1"/>
</dbReference>
<dbReference type="EMBL" id="KV423944">
    <property type="protein sequence ID" value="KZT59076.1"/>
    <property type="molecule type" value="Genomic_DNA"/>
</dbReference>
<proteinExistence type="inferred from homology"/>
<feature type="active site" description="Proton donor" evidence="3">
    <location>
        <position position="53"/>
    </location>
</feature>
<keyword evidence="2" id="KW-0560">Oxidoreductase</keyword>
<evidence type="ECO:0000259" key="6">
    <source>
        <dbReference type="Pfam" id="PF00248"/>
    </source>
</evidence>
<dbReference type="Proteomes" id="UP000076842">
    <property type="component" value="Unassembled WGS sequence"/>
</dbReference>
<dbReference type="Pfam" id="PF00248">
    <property type="entry name" value="Aldo_ket_red"/>
    <property type="match status" value="1"/>
</dbReference>
<dbReference type="InParanoid" id="A0A165HBA8"/>
<evidence type="ECO:0000313" key="8">
    <source>
        <dbReference type="Proteomes" id="UP000076842"/>
    </source>
</evidence>
<evidence type="ECO:0000256" key="3">
    <source>
        <dbReference type="PIRSR" id="PIRSR000097-1"/>
    </source>
</evidence>
<sequence>MATALTLSSTIKLSTGYPMPRLGLGVYKNDDVGPACDAALAAGYRHIDSALVYYNEKGVGEAVRRSGIPRNEVFITSKVWSQRHGYEEAKAAVEDSLADFKFDFLDLYLIHDPLSGKQKRIETWRALVEKQKEGKLRTIGVSNYSAKHLEEIKEAGLPMPAVNQLELHPWCQQKPIVDYCDAHGIVVQAYTPLTRGKYFDDPALVKICETHHKSPAQVLVRWSLQRGFVPLPKSSNPQRVRDNADVYDFELTAEEMKALDDCDKGDAGGVTWNPIHAP</sequence>
<dbReference type="CDD" id="cd19071">
    <property type="entry name" value="AKR_AKR1-5-like"/>
    <property type="match status" value="1"/>
</dbReference>
<dbReference type="OrthoDB" id="416253at2759"/>
<dbReference type="GO" id="GO:0016491">
    <property type="term" value="F:oxidoreductase activity"/>
    <property type="evidence" value="ECO:0007669"/>
    <property type="project" value="UniProtKB-KW"/>
</dbReference>
<dbReference type="PRINTS" id="PR00069">
    <property type="entry name" value="ALDKETRDTASE"/>
</dbReference>
<evidence type="ECO:0000256" key="4">
    <source>
        <dbReference type="PIRSR" id="PIRSR000097-2"/>
    </source>
</evidence>
<evidence type="ECO:0000256" key="1">
    <source>
        <dbReference type="ARBA" id="ARBA00007905"/>
    </source>
</evidence>
<evidence type="ECO:0000256" key="2">
    <source>
        <dbReference type="ARBA" id="ARBA00023002"/>
    </source>
</evidence>
<dbReference type="PANTHER" id="PTHR43827:SF13">
    <property type="entry name" value="ALDO_KETO REDUCTASE FAMILY PROTEIN"/>
    <property type="match status" value="1"/>
</dbReference>
<gene>
    <name evidence="7" type="ORF">CALCODRAFT_494095</name>
</gene>
<protein>
    <submittedName>
        <fullName evidence="7">Aldo/keto reductase</fullName>
    </submittedName>
</protein>
<dbReference type="InterPro" id="IPR020471">
    <property type="entry name" value="AKR"/>
</dbReference>
<dbReference type="InterPro" id="IPR036812">
    <property type="entry name" value="NAD(P)_OxRdtase_dom_sf"/>
</dbReference>
<comment type="similarity">
    <text evidence="1">Belongs to the aldo/keto reductase family.</text>
</comment>
<dbReference type="PANTHER" id="PTHR43827">
    <property type="entry name" value="2,5-DIKETO-D-GLUCONIC ACID REDUCTASE"/>
    <property type="match status" value="1"/>
</dbReference>